<dbReference type="PANTHER" id="PTHR36836">
    <property type="entry name" value="COLANIC ACID BIOSYNTHESIS PROTEIN WCAK"/>
    <property type="match status" value="1"/>
</dbReference>
<protein>
    <recommendedName>
        <fullName evidence="1">Polysaccharide pyruvyl transferase domain-containing protein</fullName>
    </recommendedName>
</protein>
<evidence type="ECO:0000259" key="1">
    <source>
        <dbReference type="Pfam" id="PF04230"/>
    </source>
</evidence>
<dbReference type="PANTHER" id="PTHR36836:SF1">
    <property type="entry name" value="COLANIC ACID BIOSYNTHESIS PROTEIN WCAK"/>
    <property type="match status" value="1"/>
</dbReference>
<keyword evidence="3" id="KW-1185">Reference proteome</keyword>
<reference evidence="2 3" key="1">
    <citation type="submission" date="2019-04" db="EMBL/GenBank/DDBJ databases">
        <authorList>
            <person name="Feng G."/>
            <person name="Zhu H."/>
        </authorList>
    </citation>
    <scope>NUCLEOTIDE SEQUENCE [LARGE SCALE GENOMIC DNA]</scope>
    <source>
        <strain evidence="2 3">6HR-1</strain>
    </source>
</reference>
<evidence type="ECO:0000313" key="2">
    <source>
        <dbReference type="EMBL" id="TGD94027.1"/>
    </source>
</evidence>
<gene>
    <name evidence="2" type="ORF">EU555_32750</name>
</gene>
<dbReference type="AlphaFoldDB" id="A0A4Z0NEC9"/>
<dbReference type="Pfam" id="PF04230">
    <property type="entry name" value="PS_pyruv_trans"/>
    <property type="match status" value="1"/>
</dbReference>
<proteinExistence type="predicted"/>
<dbReference type="OrthoDB" id="3199616at2"/>
<accession>A0A4Z0NEC9</accession>
<dbReference type="RefSeq" id="WP_135419520.1">
    <property type="nucleotide sequence ID" value="NZ_SRLB01000047.1"/>
</dbReference>
<dbReference type="EMBL" id="SRLB01000047">
    <property type="protein sequence ID" value="TGD94027.1"/>
    <property type="molecule type" value="Genomic_DNA"/>
</dbReference>
<dbReference type="Proteomes" id="UP000297535">
    <property type="component" value="Unassembled WGS sequence"/>
</dbReference>
<dbReference type="InterPro" id="IPR007345">
    <property type="entry name" value="Polysacch_pyruvyl_Trfase"/>
</dbReference>
<organism evidence="2 3">
    <name type="scientific">Methylobacterium nonmethylotrophicum</name>
    <dbReference type="NCBI Taxonomy" id="1141884"/>
    <lineage>
        <taxon>Bacteria</taxon>
        <taxon>Pseudomonadati</taxon>
        <taxon>Pseudomonadota</taxon>
        <taxon>Alphaproteobacteria</taxon>
        <taxon>Hyphomicrobiales</taxon>
        <taxon>Methylobacteriaceae</taxon>
        <taxon>Methylobacterium</taxon>
    </lineage>
</organism>
<evidence type="ECO:0000313" key="3">
    <source>
        <dbReference type="Proteomes" id="UP000297535"/>
    </source>
</evidence>
<sequence>MKSTDGSDGDIMAPIIGIIGSYGGLNIGDEAILASSIAQLRAAAPDLEIVVFSRDAEHTRRHHDVDRAVNARTTLRAQIRPEVQRLDLLLLGGGGILYDNEAQYYLRVTALARDLGVPTFAFAIGIGPLERRDDQIAVRDALNEMAGITVREVTAKRLCDDVGVTVPVEVTADPALLLEPLPYTDDMLAREAIPTGRRLIGFSIRERGGAGPGPAPRGWLPQDVTRCRRCLADGLCASFVTSWTLGDHEKRQRCAEAHRGTPPAAARKMAKVDLSVSHKTPAAPTQPQRTVSVQREFCQVH</sequence>
<name>A0A4Z0NEC9_9HYPH</name>
<feature type="domain" description="Polysaccharide pyruvyl transferase" evidence="1">
    <location>
        <begin position="26"/>
        <end position="183"/>
    </location>
</feature>
<comment type="caution">
    <text evidence="2">The sequence shown here is derived from an EMBL/GenBank/DDBJ whole genome shotgun (WGS) entry which is preliminary data.</text>
</comment>